<sequence>MSQVLVPSSRSGCIGALTAKVRADPPENLGCSGPIELLGNLIHLECAPYWLLVERPLAMFSTLTGSGSLADVPIYASLFNFPSLSGHFGAQGTGQETVVPATKNLGNQTATPHSTPDAGAFIIH</sequence>
<organism evidence="2 3">
    <name type="scientific">Aspergillus sclerotiicarbonarius (strain CBS 121057 / IBT 28362)</name>
    <dbReference type="NCBI Taxonomy" id="1448318"/>
    <lineage>
        <taxon>Eukaryota</taxon>
        <taxon>Fungi</taxon>
        <taxon>Dikarya</taxon>
        <taxon>Ascomycota</taxon>
        <taxon>Pezizomycotina</taxon>
        <taxon>Eurotiomycetes</taxon>
        <taxon>Eurotiomycetidae</taxon>
        <taxon>Eurotiales</taxon>
        <taxon>Aspergillaceae</taxon>
        <taxon>Aspergillus</taxon>
        <taxon>Aspergillus subgen. Circumdati</taxon>
    </lineage>
</organism>
<feature type="region of interest" description="Disordered" evidence="1">
    <location>
        <begin position="105"/>
        <end position="124"/>
    </location>
</feature>
<dbReference type="AlphaFoldDB" id="A0A319FJV8"/>
<feature type="compositionally biased region" description="Polar residues" evidence="1">
    <location>
        <begin position="105"/>
        <end position="114"/>
    </location>
</feature>
<proteinExistence type="predicted"/>
<accession>A0A319FJV8</accession>
<name>A0A319FJV8_ASPSB</name>
<evidence type="ECO:0000313" key="3">
    <source>
        <dbReference type="Proteomes" id="UP000248423"/>
    </source>
</evidence>
<evidence type="ECO:0000313" key="2">
    <source>
        <dbReference type="EMBL" id="PYI08193.1"/>
    </source>
</evidence>
<evidence type="ECO:0000256" key="1">
    <source>
        <dbReference type="SAM" id="MobiDB-lite"/>
    </source>
</evidence>
<dbReference type="EMBL" id="KZ826336">
    <property type="protein sequence ID" value="PYI08193.1"/>
    <property type="molecule type" value="Genomic_DNA"/>
</dbReference>
<reference evidence="2 3" key="1">
    <citation type="submission" date="2018-02" db="EMBL/GenBank/DDBJ databases">
        <title>The genomes of Aspergillus section Nigri reveals drivers in fungal speciation.</title>
        <authorList>
            <consortium name="DOE Joint Genome Institute"/>
            <person name="Vesth T.C."/>
            <person name="Nybo J."/>
            <person name="Theobald S."/>
            <person name="Brandl J."/>
            <person name="Frisvad J.C."/>
            <person name="Nielsen K.F."/>
            <person name="Lyhne E.K."/>
            <person name="Kogle M.E."/>
            <person name="Kuo A."/>
            <person name="Riley R."/>
            <person name="Clum A."/>
            <person name="Nolan M."/>
            <person name="Lipzen A."/>
            <person name="Salamov A."/>
            <person name="Henrissat B."/>
            <person name="Wiebenga A."/>
            <person name="De vries R.P."/>
            <person name="Grigoriev I.V."/>
            <person name="Mortensen U.H."/>
            <person name="Andersen M.R."/>
            <person name="Baker S.E."/>
        </authorList>
    </citation>
    <scope>NUCLEOTIDE SEQUENCE [LARGE SCALE GENOMIC DNA]</scope>
    <source>
        <strain evidence="2 3">CBS 121057</strain>
    </source>
</reference>
<gene>
    <name evidence="2" type="ORF">BO78DRAFT_416931</name>
</gene>
<protein>
    <submittedName>
        <fullName evidence="2">Uncharacterized protein</fullName>
    </submittedName>
</protein>
<dbReference type="Proteomes" id="UP000248423">
    <property type="component" value="Unassembled WGS sequence"/>
</dbReference>
<dbReference type="VEuPathDB" id="FungiDB:BO78DRAFT_416931"/>
<keyword evidence="3" id="KW-1185">Reference proteome</keyword>